<dbReference type="InterPro" id="IPR050995">
    <property type="entry name" value="WD-F-box_domain-protein"/>
</dbReference>
<dbReference type="EnsemblMetazoa" id="CLYHEMT022667.1">
    <property type="protein sequence ID" value="CLYHEMP022667.1"/>
    <property type="gene ID" value="CLYHEMG022667"/>
</dbReference>
<dbReference type="SUPFAM" id="SSF50978">
    <property type="entry name" value="WD40 repeat-like"/>
    <property type="match status" value="1"/>
</dbReference>
<dbReference type="PANTHER" id="PTHR14604">
    <property type="entry name" value="WD40 REPEAT PF20"/>
    <property type="match status" value="1"/>
</dbReference>
<dbReference type="InterPro" id="IPR036322">
    <property type="entry name" value="WD40_repeat_dom_sf"/>
</dbReference>
<reference evidence="1" key="1">
    <citation type="submission" date="2021-01" db="UniProtKB">
        <authorList>
            <consortium name="EnsemblMetazoa"/>
        </authorList>
    </citation>
    <scope>IDENTIFICATION</scope>
</reference>
<evidence type="ECO:0000313" key="1">
    <source>
        <dbReference type="EnsemblMetazoa" id="CLYHEMP022667.1"/>
    </source>
</evidence>
<dbReference type="InterPro" id="IPR015943">
    <property type="entry name" value="WD40/YVTN_repeat-like_dom_sf"/>
</dbReference>
<proteinExistence type="predicted"/>
<name>A0A7M5XFX5_9CNID</name>
<sequence length="146" mass="16833">VWDLTGDELMNTLEHHTKAVAILVYKHGVLVTSAALENIIYVFTVHSSKDIKLRSKLHEYRRDCLALDLDERYIVTAARDFPQRCGDTDIKVWDTKTCEHVRDITGSEEGTITLQYRYPLIVTCCFSFDMKVWDVENGTCLRTFKG</sequence>
<dbReference type="OrthoDB" id="19711at2759"/>
<dbReference type="PANTHER" id="PTHR14604:SF4">
    <property type="entry name" value="F-BOX DOMAIN-CONTAINING PROTEIN"/>
    <property type="match status" value="1"/>
</dbReference>
<accession>A0A7M5XFX5</accession>
<keyword evidence="2" id="KW-1185">Reference proteome</keyword>
<dbReference type="AlphaFoldDB" id="A0A7M5XFX5"/>
<organism evidence="1 2">
    <name type="scientific">Clytia hemisphaerica</name>
    <dbReference type="NCBI Taxonomy" id="252671"/>
    <lineage>
        <taxon>Eukaryota</taxon>
        <taxon>Metazoa</taxon>
        <taxon>Cnidaria</taxon>
        <taxon>Hydrozoa</taxon>
        <taxon>Hydroidolina</taxon>
        <taxon>Leptothecata</taxon>
        <taxon>Obeliida</taxon>
        <taxon>Clytiidae</taxon>
        <taxon>Clytia</taxon>
    </lineage>
</organism>
<evidence type="ECO:0000313" key="2">
    <source>
        <dbReference type="Proteomes" id="UP000594262"/>
    </source>
</evidence>
<dbReference type="Gene3D" id="2.130.10.10">
    <property type="entry name" value="YVTN repeat-like/Quinoprotein amine dehydrogenase"/>
    <property type="match status" value="1"/>
</dbReference>
<dbReference type="Proteomes" id="UP000594262">
    <property type="component" value="Unplaced"/>
</dbReference>
<protein>
    <submittedName>
        <fullName evidence="1">Uncharacterized protein</fullName>
    </submittedName>
</protein>